<evidence type="ECO:0000256" key="7">
    <source>
        <dbReference type="ARBA" id="ARBA00022801"/>
    </source>
</evidence>
<dbReference type="GO" id="GO:0003964">
    <property type="term" value="F:RNA-directed DNA polymerase activity"/>
    <property type="evidence" value="ECO:0007669"/>
    <property type="project" value="UniProtKB-KW"/>
</dbReference>
<dbReference type="InterPro" id="IPR001584">
    <property type="entry name" value="Integrase_cat-core"/>
</dbReference>
<dbReference type="InterPro" id="IPR012337">
    <property type="entry name" value="RNaseH-like_sf"/>
</dbReference>
<reference evidence="14" key="1">
    <citation type="submission" date="2022-07" db="EMBL/GenBank/DDBJ databases">
        <title>Draft genome sequence of Zalerion maritima ATCC 34329, a (micro)plastics degrading marine fungus.</title>
        <authorList>
            <person name="Paco A."/>
            <person name="Goncalves M.F.M."/>
            <person name="Rocha-Santos T.A.P."/>
            <person name="Alves A."/>
        </authorList>
    </citation>
    <scope>NUCLEOTIDE SEQUENCE</scope>
    <source>
        <strain evidence="14">ATCC 34329</strain>
    </source>
</reference>
<feature type="domain" description="Peptidase A2" evidence="12">
    <location>
        <begin position="901"/>
        <end position="938"/>
    </location>
</feature>
<dbReference type="InterPro" id="IPR050951">
    <property type="entry name" value="Retrovirus_Pol_polyprotein"/>
</dbReference>
<dbReference type="PROSITE" id="PS50175">
    <property type="entry name" value="ASP_PROT_RETROV"/>
    <property type="match status" value="1"/>
</dbReference>
<dbReference type="GO" id="GO:0005634">
    <property type="term" value="C:nucleus"/>
    <property type="evidence" value="ECO:0007669"/>
    <property type="project" value="UniProtKB-ARBA"/>
</dbReference>
<dbReference type="Pfam" id="PF17917">
    <property type="entry name" value="RT_RNaseH"/>
    <property type="match status" value="1"/>
</dbReference>
<evidence type="ECO:0000256" key="9">
    <source>
        <dbReference type="ARBA" id="ARBA00022918"/>
    </source>
</evidence>
<evidence type="ECO:0000256" key="11">
    <source>
        <dbReference type="SAM" id="MobiDB-lite"/>
    </source>
</evidence>
<evidence type="ECO:0000256" key="8">
    <source>
        <dbReference type="ARBA" id="ARBA00022884"/>
    </source>
</evidence>
<comment type="subcellular location">
    <subcellularLocation>
        <location evidence="1">Mitochondrion</location>
    </subcellularLocation>
</comment>
<organism evidence="14 15">
    <name type="scientific">Zalerion maritima</name>
    <dbReference type="NCBI Taxonomy" id="339359"/>
    <lineage>
        <taxon>Eukaryota</taxon>
        <taxon>Fungi</taxon>
        <taxon>Dikarya</taxon>
        <taxon>Ascomycota</taxon>
        <taxon>Pezizomycotina</taxon>
        <taxon>Sordariomycetes</taxon>
        <taxon>Lulworthiomycetidae</taxon>
        <taxon>Lulworthiales</taxon>
        <taxon>Lulworthiaceae</taxon>
        <taxon>Zalerion</taxon>
    </lineage>
</organism>
<evidence type="ECO:0000256" key="10">
    <source>
        <dbReference type="ARBA" id="ARBA00023128"/>
    </source>
</evidence>
<feature type="region of interest" description="Disordered" evidence="11">
    <location>
        <begin position="1"/>
        <end position="89"/>
    </location>
</feature>
<protein>
    <recommendedName>
        <fullName evidence="2">RNA-directed DNA polymerase</fullName>
        <ecNumber evidence="2">2.7.7.49</ecNumber>
    </recommendedName>
</protein>
<dbReference type="FunFam" id="3.30.70.270:FF:000020">
    <property type="entry name" value="Transposon Tf2-6 polyprotein-like Protein"/>
    <property type="match status" value="1"/>
</dbReference>
<dbReference type="Gene3D" id="3.10.10.10">
    <property type="entry name" value="HIV Type 1 Reverse Transcriptase, subunit A, domain 1"/>
    <property type="match status" value="1"/>
</dbReference>
<dbReference type="Gene3D" id="3.30.70.270">
    <property type="match status" value="2"/>
</dbReference>
<dbReference type="SUPFAM" id="SSF53098">
    <property type="entry name" value="Ribonuclease H-like"/>
    <property type="match status" value="1"/>
</dbReference>
<dbReference type="SUPFAM" id="SSF56672">
    <property type="entry name" value="DNA/RNA polymerases"/>
    <property type="match status" value="1"/>
</dbReference>
<name>A0AAD5WMT2_9PEZI</name>
<feature type="compositionally biased region" description="Basic and acidic residues" evidence="11">
    <location>
        <begin position="682"/>
        <end position="694"/>
    </location>
</feature>
<feature type="region of interest" description="Disordered" evidence="11">
    <location>
        <begin position="399"/>
        <end position="420"/>
    </location>
</feature>
<dbReference type="InterPro" id="IPR036397">
    <property type="entry name" value="RNaseH_sf"/>
</dbReference>
<evidence type="ECO:0000256" key="6">
    <source>
        <dbReference type="ARBA" id="ARBA00022759"/>
    </source>
</evidence>
<dbReference type="InterPro" id="IPR000477">
    <property type="entry name" value="RT_dom"/>
</dbReference>
<dbReference type="InterPro" id="IPR043128">
    <property type="entry name" value="Rev_trsase/Diguanyl_cyclase"/>
</dbReference>
<evidence type="ECO:0000256" key="4">
    <source>
        <dbReference type="ARBA" id="ARBA00022695"/>
    </source>
</evidence>
<evidence type="ECO:0000313" key="14">
    <source>
        <dbReference type="EMBL" id="KAJ2891752.1"/>
    </source>
</evidence>
<feature type="region of interest" description="Disordered" evidence="11">
    <location>
        <begin position="292"/>
        <end position="354"/>
    </location>
</feature>
<keyword evidence="9" id="KW-0695">RNA-directed DNA polymerase</keyword>
<dbReference type="GO" id="GO:0004519">
    <property type="term" value="F:endonuclease activity"/>
    <property type="evidence" value="ECO:0007669"/>
    <property type="project" value="UniProtKB-KW"/>
</dbReference>
<keyword evidence="4" id="KW-0548">Nucleotidyltransferase</keyword>
<keyword evidence="3" id="KW-0808">Transferase</keyword>
<dbReference type="InterPro" id="IPR001995">
    <property type="entry name" value="Peptidase_A2_cat"/>
</dbReference>
<keyword evidence="8" id="KW-0694">RNA-binding</keyword>
<dbReference type="CDD" id="cd00303">
    <property type="entry name" value="retropepsin_like"/>
    <property type="match status" value="1"/>
</dbReference>
<feature type="region of interest" description="Disordered" evidence="11">
    <location>
        <begin position="1012"/>
        <end position="1045"/>
    </location>
</feature>
<gene>
    <name evidence="14" type="ORF">MKZ38_000005</name>
</gene>
<feature type="region of interest" description="Disordered" evidence="11">
    <location>
        <begin position="2257"/>
        <end position="2330"/>
    </location>
</feature>
<dbReference type="EC" id="2.7.7.49" evidence="2"/>
<dbReference type="InterPro" id="IPR041373">
    <property type="entry name" value="RT_RNaseH"/>
</dbReference>
<feature type="region of interest" description="Disordered" evidence="11">
    <location>
        <begin position="657"/>
        <end position="694"/>
    </location>
</feature>
<dbReference type="GO" id="GO:0006508">
    <property type="term" value="P:proteolysis"/>
    <property type="evidence" value="ECO:0007669"/>
    <property type="project" value="InterPro"/>
</dbReference>
<dbReference type="Gene3D" id="3.30.420.10">
    <property type="entry name" value="Ribonuclease H-like superfamily/Ribonuclease H"/>
    <property type="match status" value="2"/>
</dbReference>
<evidence type="ECO:0000256" key="3">
    <source>
        <dbReference type="ARBA" id="ARBA00022679"/>
    </source>
</evidence>
<dbReference type="Gene3D" id="1.10.340.70">
    <property type="match status" value="1"/>
</dbReference>
<comment type="caution">
    <text evidence="14">The sequence shown here is derived from an EMBL/GenBank/DDBJ whole genome shotgun (WGS) entry which is preliminary data.</text>
</comment>
<feature type="domain" description="Integrase catalytic" evidence="13">
    <location>
        <begin position="1932"/>
        <end position="2096"/>
    </location>
</feature>
<dbReference type="Pfam" id="PF17921">
    <property type="entry name" value="Integrase_H2C2"/>
    <property type="match status" value="1"/>
</dbReference>
<evidence type="ECO:0000256" key="1">
    <source>
        <dbReference type="ARBA" id="ARBA00004173"/>
    </source>
</evidence>
<evidence type="ECO:0000256" key="2">
    <source>
        <dbReference type="ARBA" id="ARBA00012493"/>
    </source>
</evidence>
<keyword evidence="7" id="KW-0378">Hydrolase</keyword>
<feature type="compositionally biased region" description="Polar residues" evidence="11">
    <location>
        <begin position="58"/>
        <end position="87"/>
    </location>
</feature>
<evidence type="ECO:0000259" key="13">
    <source>
        <dbReference type="PROSITE" id="PS50994"/>
    </source>
</evidence>
<accession>A0AAD5WMT2</accession>
<evidence type="ECO:0000256" key="5">
    <source>
        <dbReference type="ARBA" id="ARBA00022722"/>
    </source>
</evidence>
<evidence type="ECO:0000259" key="12">
    <source>
        <dbReference type="PROSITE" id="PS50175"/>
    </source>
</evidence>
<keyword evidence="6" id="KW-0255">Endonuclease</keyword>
<dbReference type="GO" id="GO:0004190">
    <property type="term" value="F:aspartic-type endopeptidase activity"/>
    <property type="evidence" value="ECO:0007669"/>
    <property type="project" value="InterPro"/>
</dbReference>
<dbReference type="CDD" id="cd09274">
    <property type="entry name" value="RNase_HI_RT_Ty3"/>
    <property type="match status" value="1"/>
</dbReference>
<sequence>MNRPQAQERSSKAETPESANEAQTSPRKRGAERSPPDPPSLKIPLSRTLIAPVPRARYSTNVSPISQGTERTPSPGQSVEAMSSAGQHSPHEMNQYAVVRLPLPLPGTQGSVVFRGDDVSQYTRQLDRMFEQAVPMSDAQKIDYAIQCCISTYAEPVESLATGKTWIEAKEALKTEFADRDTFQEGRNMADLERFAYQNWPTKNISQQRLYIAGWKRRLARYKENHTGYTNNIVLSNAFLNAFDNTSWAQLYSSAGITDDDLCLGTHEELLQKLEAFLDQRKKTMKLFGNKFQQEERGTTARAEEATRNPIDPQFQQANRYDLAKMAQRNQTDPRDLPPALRPRGSDEVPASRSVLPRAIEQDLAEKLSALSVADIHALLNQKIGEEVKLVLDNGRIREDKPQHENHHGHSPDQTYQTGRDHTRGLHYVQAEFPQETSITPLEILEAQALPMSATSFSRRPQYQTKAVRCYWCSGSNHTLYNCLWDAQDRINGVLHGHPFHRTPGWDFERSEYDTWPIETFNDVITEGAPARTAFLRYYKQKKVPEDWYDRVQKAQNTIMGNPWFLKNTPGLINRKDQVPQIRQPQVNLADEVYEIPRNSGVQDNQPLIIVKGKAAAVEEYSWESWEDMEAEIAAEAPIVNVYNETAQSVFSYDQEGIKRGRGRPPKRARVEDEVEAVGEEEGAKGKEKDPGHEEALGAIKEKMERSIQEEEEAPSGSKRKDPLEFTDLVSQKAMEEQLVKIMGRPCGLTIAEVLQVSQPMRITLQEKLAGKTRVEEVINEVIYEGKKPKGYRQVVLNRPNIHQVVGMETRSIDNIPPEELKFTDLIRTQPHQQYERIDFRVLSISLPGGLRAAVLKGGEAVSYPVDVPDPLASVPSAIPFFLYPSPCLSIRIGGPKNRLARAIVDTGAEANILKRTYAQEHGFEAHQARVAFSGYNGQKTNSALVTRQWVHVSSRPERIAQNFFVPEEDREGAPEVILGMPFIVATGWKQRHDKERNALIGELERTWKNTPQYLSPGNRGFQKNAGSPYDSTNRKREASTGLGKPRAGRIEIPAYVMEVLDSDDEEVIAQLSMKEVERLVKKFEEDMPMEGHIDGPQGGENLLNGEIWTGEPDMEVALYQPEGQGRRKPYDYPRNPSYRREAARRRLDVFPGEYYKGNDRELRSDKRRIRDFVVDEILGVGGAQEALPLDDANIINIFTAYKRVADKMKPVDARVGHEAAPVNPDWYEKKWEENKPSEEDRNNAEWSEYVCPRLRKAGCSGTRLTLERRNEILESLGELQGEEQRMFTDMLTNREQALAWSWEHLGKVDPDVAPPQKIDTVPHAGWQVKSIPIPKALTTVVIEMLEERRRKGVIEPSQAAYRNPWFLVKKKDGKYRLINSAERLNSVTTRDAFVPPVADEFAEDVACCQLISLLDFYSGYDQVVLDPESRDLTTFATFAGLFRMTTLPQGGTNSVAQFCRIISIILLGLIPTVCRTLIDDIAVRGPTTTYDGREVYPGVRQYVAEHIRNLDQVLLRNELAGTTISVVKSKWCQKSAVIVGFVCGTNGRSPEQAKVIKIKEWTVFRDASDIRRFIGMVVFYRMFIKDFAHIAKPLYELTRTGAQFIWEEKHTRATEILKQALISPPVLIRIDYSPEAGRIIVGADASGTGWGAWIGQEREGKVLVARYESGCWKGAEGTYHSAKLECKGLLMALKRLRNYLYGAHFTLRMDAANVVYQLNSSTADLPGALVTRWIAWIRQFDFSVEHVSGSKNAVADALSRKPPGPSDEEDNKLEEDIEDFIDAQLYVLRAVQDWRDAEILGGEAWSDESRRTAYFLTTLKRPSDIPHKLFLRWKRKALNYLVRDQKLWRRTSRGKLQPQLVVDDDQTRKHIIQSNHIYGGHKGRNATSSFIAQRYYWKGQWKQVQEALRTCPTCQKRDPQRPEMPLKISDPIPTPFSKVSLDVFWMPPRKGYTCVVQARCDLTGWIEGRPLREATAGQVANFVWQDIICRHGMCGKLVVDGGPENRGFLDKLAKRIGLAKTTVSAYSSRSQGGIEHHHLSTRDALSKLGGSWVDAYPGVLMAQRATINQATGFSPYALLYGQEMVTPIEMALPTWRMINWKGDMPYADFLAERSRAMERKETDLAEAARILRRNREARAKYVDKKNSGKMRKIPLEEGDLVLRWTPVMGVRSTEDKQNPRWTGPYIVHKLSNEGRTVQLREPYEGSPPFERTVGSNRVKKFVQENGWWSEPAGISSDTWKRWEPYLKWNDELGEDCTGLSDEEDGSEGHIGDDVSESLGEDQRRTAISYGSDWEEEDDSAERTTMVLRSRKPRNMEELKNEERESGKVPLLGTTKKVRFQIPIAATEEFGDVPLMEE</sequence>
<dbReference type="InterPro" id="IPR021109">
    <property type="entry name" value="Peptidase_aspartic_dom_sf"/>
</dbReference>
<dbReference type="EMBL" id="JAKWBI020001001">
    <property type="protein sequence ID" value="KAJ2891752.1"/>
    <property type="molecule type" value="Genomic_DNA"/>
</dbReference>
<dbReference type="InterPro" id="IPR041588">
    <property type="entry name" value="Integrase_H2C2"/>
</dbReference>
<feature type="compositionally biased region" description="Basic and acidic residues" evidence="11">
    <location>
        <begin position="399"/>
        <end position="411"/>
    </location>
</feature>
<dbReference type="Gene3D" id="2.40.70.10">
    <property type="entry name" value="Acid Proteases"/>
    <property type="match status" value="1"/>
</dbReference>
<dbReference type="CDD" id="cd01647">
    <property type="entry name" value="RT_LTR"/>
    <property type="match status" value="1"/>
</dbReference>
<keyword evidence="5" id="KW-0540">Nuclease</keyword>
<feature type="compositionally biased region" description="Basic and acidic residues" evidence="11">
    <location>
        <begin position="293"/>
        <end position="307"/>
    </location>
</feature>
<dbReference type="PANTHER" id="PTHR37984">
    <property type="entry name" value="PROTEIN CBG26694"/>
    <property type="match status" value="1"/>
</dbReference>
<dbReference type="SUPFAM" id="SSF50630">
    <property type="entry name" value="Acid proteases"/>
    <property type="match status" value="1"/>
</dbReference>
<dbReference type="InterPro" id="IPR043502">
    <property type="entry name" value="DNA/RNA_pol_sf"/>
</dbReference>
<feature type="compositionally biased region" description="Basic and acidic residues" evidence="11">
    <location>
        <begin position="2314"/>
        <end position="2327"/>
    </location>
</feature>
<dbReference type="GO" id="GO:0015074">
    <property type="term" value="P:DNA integration"/>
    <property type="evidence" value="ECO:0007669"/>
    <property type="project" value="InterPro"/>
</dbReference>
<dbReference type="PANTHER" id="PTHR37984:SF5">
    <property type="entry name" value="PROTEIN NYNRIN-LIKE"/>
    <property type="match status" value="1"/>
</dbReference>
<keyword evidence="15" id="KW-1185">Reference proteome</keyword>
<dbReference type="GO" id="GO:0003723">
    <property type="term" value="F:RNA binding"/>
    <property type="evidence" value="ECO:0007669"/>
    <property type="project" value="UniProtKB-KW"/>
</dbReference>
<dbReference type="PROSITE" id="PS50994">
    <property type="entry name" value="INTEGRASE"/>
    <property type="match status" value="1"/>
</dbReference>
<dbReference type="Proteomes" id="UP001201980">
    <property type="component" value="Unassembled WGS sequence"/>
</dbReference>
<dbReference type="GO" id="GO:0005739">
    <property type="term" value="C:mitochondrion"/>
    <property type="evidence" value="ECO:0007669"/>
    <property type="project" value="UniProtKB-SubCell"/>
</dbReference>
<dbReference type="Pfam" id="PF00078">
    <property type="entry name" value="RVT_1"/>
    <property type="match status" value="1"/>
</dbReference>
<keyword evidence="10" id="KW-0496">Mitochondrion</keyword>
<proteinExistence type="predicted"/>
<evidence type="ECO:0000313" key="15">
    <source>
        <dbReference type="Proteomes" id="UP001201980"/>
    </source>
</evidence>